<protein>
    <recommendedName>
        <fullName evidence="3">TIR domain-containing protein</fullName>
    </recommendedName>
</protein>
<dbReference type="Gene3D" id="3.40.50.10140">
    <property type="entry name" value="Toll/interleukin-1 receptor homology (TIR) domain"/>
    <property type="match status" value="1"/>
</dbReference>
<accession>A0ABT1W668</accession>
<keyword evidence="2" id="KW-1185">Reference proteome</keyword>
<sequence length="240" mass="27564">MKTRIIMSFAMAQNGWAFSHWLWLRLKRQYGLHEVGDVYNDYLDNVDLPLPPGGAILEQVDYRESTGLRPQADVSVPLLAEKHPGTAEMLAWLWDRRGERDWSTVPARPIGRRREDWEQLFTLALQQAQVALVILTQQYAQSSYCTGECTLFAAEIDRRARDGAAPLRVVVLYLVPDDTEHVLARLPSARIVYGHRHFAFDKTRSDTHPERFEPLLTDAEHWKIEDDVYARLLDAIGPLS</sequence>
<dbReference type="Proteomes" id="UP001524587">
    <property type="component" value="Unassembled WGS sequence"/>
</dbReference>
<comment type="caution">
    <text evidence="1">The sequence shown here is derived from an EMBL/GenBank/DDBJ whole genome shotgun (WGS) entry which is preliminary data.</text>
</comment>
<organism evidence="1 2">
    <name type="scientific">Endosaccharibacter trunci</name>
    <dbReference type="NCBI Taxonomy" id="2812733"/>
    <lineage>
        <taxon>Bacteria</taxon>
        <taxon>Pseudomonadati</taxon>
        <taxon>Pseudomonadota</taxon>
        <taxon>Alphaproteobacteria</taxon>
        <taxon>Acetobacterales</taxon>
        <taxon>Acetobacteraceae</taxon>
        <taxon>Endosaccharibacter</taxon>
    </lineage>
</organism>
<evidence type="ECO:0000313" key="1">
    <source>
        <dbReference type="EMBL" id="MCQ8278376.1"/>
    </source>
</evidence>
<dbReference type="EMBL" id="JAMSKV010000005">
    <property type="protein sequence ID" value="MCQ8278376.1"/>
    <property type="molecule type" value="Genomic_DNA"/>
</dbReference>
<reference evidence="1 2" key="1">
    <citation type="submission" date="2022-06" db="EMBL/GenBank/DDBJ databases">
        <title>Endosaccharibacter gen. nov., sp. nov., endophytic bacteria isolated from sugarcane.</title>
        <authorList>
            <person name="Pitiwittayakul N."/>
            <person name="Yukphan P."/>
            <person name="Charoenyingcharoen P."/>
            <person name="Tanasupawat S."/>
        </authorList>
    </citation>
    <scope>NUCLEOTIDE SEQUENCE [LARGE SCALE GENOMIC DNA]</scope>
    <source>
        <strain evidence="1 2">KSS8</strain>
    </source>
</reference>
<name>A0ABT1W668_9PROT</name>
<evidence type="ECO:0008006" key="3">
    <source>
        <dbReference type="Google" id="ProtNLM"/>
    </source>
</evidence>
<evidence type="ECO:0000313" key="2">
    <source>
        <dbReference type="Proteomes" id="UP001524587"/>
    </source>
</evidence>
<gene>
    <name evidence="1" type="ORF">NFI95_07915</name>
</gene>
<dbReference type="InterPro" id="IPR035897">
    <property type="entry name" value="Toll_tir_struct_dom_sf"/>
</dbReference>
<dbReference type="RefSeq" id="WP_422863847.1">
    <property type="nucleotide sequence ID" value="NZ_JAMSKV010000005.1"/>
</dbReference>
<proteinExistence type="predicted"/>